<dbReference type="AlphaFoldDB" id="A0A0M2UX53"/>
<evidence type="ECO:0000256" key="2">
    <source>
        <dbReference type="ARBA" id="ARBA00022723"/>
    </source>
</evidence>
<name>A0A0M2UX53_9BACT</name>
<dbReference type="GO" id="GO:0000287">
    <property type="term" value="F:magnesium ion binding"/>
    <property type="evidence" value="ECO:0007669"/>
    <property type="project" value="UniProtKB-UniRule"/>
</dbReference>
<dbReference type="SUPFAM" id="SSF56655">
    <property type="entry name" value="Carbohydrate phosphatase"/>
    <property type="match status" value="1"/>
</dbReference>
<accession>A0A0M2UX53</accession>
<keyword evidence="3 4" id="KW-0460">Magnesium</keyword>
<evidence type="ECO:0000256" key="5">
    <source>
        <dbReference type="PIRSR" id="PIRSR600760-2"/>
    </source>
</evidence>
<dbReference type="CDD" id="cd01638">
    <property type="entry name" value="CysQ"/>
    <property type="match status" value="1"/>
</dbReference>
<comment type="subcellular location">
    <subcellularLocation>
        <location evidence="4">Cell membrane</location>
        <topology evidence="4">Peripheral membrane protein</topology>
        <orientation evidence="4">Cytoplasmic side</orientation>
    </subcellularLocation>
</comment>
<dbReference type="GO" id="GO:0008441">
    <property type="term" value="F:3'(2'),5'-bisphosphate nucleotidase activity"/>
    <property type="evidence" value="ECO:0007669"/>
    <property type="project" value="UniProtKB-UniRule"/>
</dbReference>
<dbReference type="EC" id="3.1.3.7" evidence="4"/>
<comment type="similarity">
    <text evidence="4">Belongs to the inositol monophosphatase superfamily. CysQ family.</text>
</comment>
<organism evidence="6 7">
    <name type="scientific">Candidatus Brocadia fulgida</name>
    <dbReference type="NCBI Taxonomy" id="380242"/>
    <lineage>
        <taxon>Bacteria</taxon>
        <taxon>Pseudomonadati</taxon>
        <taxon>Planctomycetota</taxon>
        <taxon>Candidatus Brocadiia</taxon>
        <taxon>Candidatus Brocadiales</taxon>
        <taxon>Candidatus Brocadiaceae</taxon>
        <taxon>Candidatus Brocadia</taxon>
    </lineage>
</organism>
<evidence type="ECO:0000313" key="7">
    <source>
        <dbReference type="Proteomes" id="UP000034954"/>
    </source>
</evidence>
<comment type="cofactor">
    <cofactor evidence="4 5">
        <name>Mg(2+)</name>
        <dbReference type="ChEBI" id="CHEBI:18420"/>
    </cofactor>
</comment>
<evidence type="ECO:0000313" key="6">
    <source>
        <dbReference type="EMBL" id="KKO19069.1"/>
    </source>
</evidence>
<dbReference type="EMBL" id="LAQJ01000222">
    <property type="protein sequence ID" value="KKO19069.1"/>
    <property type="molecule type" value="Genomic_DNA"/>
</dbReference>
<feature type="binding site" evidence="5">
    <location>
        <position position="81"/>
    </location>
    <ligand>
        <name>Mg(2+)</name>
        <dbReference type="ChEBI" id="CHEBI:18420"/>
        <label>1</label>
        <note>catalytic</note>
    </ligand>
</feature>
<dbReference type="GO" id="GO:0000103">
    <property type="term" value="P:sulfate assimilation"/>
    <property type="evidence" value="ECO:0007669"/>
    <property type="project" value="TreeGrafter"/>
</dbReference>
<keyword evidence="7" id="KW-1185">Reference proteome</keyword>
<feature type="binding site" evidence="4">
    <location>
        <position position="104"/>
    </location>
    <ligand>
        <name>Mg(2+)</name>
        <dbReference type="ChEBI" id="CHEBI:18420"/>
        <label>2</label>
    </ligand>
</feature>
<sequence>MNHEQYIQPLLTALHAAKRAGEAILEVYNSDFAVEHKDDHSPLTLADKRSHEIILNGLQQTRSTNNKEPPLNNPLLPILSEEGKDIPYNERKRWEYLWLVDPLDGTKEFIKRNGEFTVNIALIRKDKPVLGCIYIPVQDCFYFAAVNIGAYMLVNSKIVSDDLTIKKLLDASQGLPLSANTRKSALPKNQDIMEKHRALTIVGSRSHATQELSEFVDKIKETSGEVAFISAGSSLKFCLVAEGKADIYPRFGPTMEWDTAAGQAIVEQAQGGFSIYLPKDR</sequence>
<feature type="binding site" evidence="5">
    <location>
        <position position="258"/>
    </location>
    <ligand>
        <name>Mg(2+)</name>
        <dbReference type="ChEBI" id="CHEBI:18420"/>
        <label>1</label>
        <note>catalytic</note>
    </ligand>
</feature>
<feature type="binding site" evidence="4">
    <location>
        <position position="101"/>
    </location>
    <ligand>
        <name>Mg(2+)</name>
        <dbReference type="ChEBI" id="CHEBI:18420"/>
        <label>1</label>
    </ligand>
</feature>
<dbReference type="Gene3D" id="3.40.190.80">
    <property type="match status" value="1"/>
</dbReference>
<dbReference type="PRINTS" id="PR00377">
    <property type="entry name" value="IMPHPHTASES"/>
</dbReference>
<evidence type="ECO:0000256" key="4">
    <source>
        <dbReference type="HAMAP-Rule" id="MF_02095"/>
    </source>
</evidence>
<feature type="binding site" evidence="4">
    <location>
        <position position="258"/>
    </location>
    <ligand>
        <name>substrate</name>
    </ligand>
</feature>
<comment type="caution">
    <text evidence="6">The sequence shown here is derived from an EMBL/GenBank/DDBJ whole genome shotgun (WGS) entry which is preliminary data.</text>
</comment>
<feature type="binding site" evidence="4">
    <location>
        <position position="258"/>
    </location>
    <ligand>
        <name>Mg(2+)</name>
        <dbReference type="ChEBI" id="CHEBI:18420"/>
        <label>2</label>
    </ligand>
</feature>
<feature type="binding site" evidence="5">
    <location>
        <position position="101"/>
    </location>
    <ligand>
        <name>Mg(2+)</name>
        <dbReference type="ChEBI" id="CHEBI:18420"/>
        <label>1</label>
        <note>catalytic</note>
    </ligand>
</feature>
<feature type="binding site" evidence="4">
    <location>
        <begin position="103"/>
        <end position="106"/>
    </location>
    <ligand>
        <name>substrate</name>
    </ligand>
</feature>
<dbReference type="HAMAP" id="MF_02095">
    <property type="entry name" value="CysQ"/>
    <property type="match status" value="1"/>
</dbReference>
<dbReference type="Gene3D" id="3.30.540.10">
    <property type="entry name" value="Fructose-1,6-Bisphosphatase, subunit A, domain 1"/>
    <property type="match status" value="1"/>
</dbReference>
<dbReference type="PROSITE" id="PS00629">
    <property type="entry name" value="IMP_1"/>
    <property type="match status" value="1"/>
</dbReference>
<evidence type="ECO:0000256" key="3">
    <source>
        <dbReference type="ARBA" id="ARBA00022842"/>
    </source>
</evidence>
<comment type="function">
    <text evidence="4">Converts adenosine-3',5'-bisphosphate (PAP) to AMP.</text>
</comment>
<keyword evidence="4" id="KW-0378">Hydrolase</keyword>
<comment type="catalytic activity">
    <reaction evidence="1 4">
        <text>adenosine 3',5'-bisphosphate + H2O = AMP + phosphate</text>
        <dbReference type="Rhea" id="RHEA:10040"/>
        <dbReference type="ChEBI" id="CHEBI:15377"/>
        <dbReference type="ChEBI" id="CHEBI:43474"/>
        <dbReference type="ChEBI" id="CHEBI:58343"/>
        <dbReference type="ChEBI" id="CHEBI:456215"/>
        <dbReference type="EC" id="3.1.3.7"/>
    </reaction>
</comment>
<evidence type="ECO:0000256" key="1">
    <source>
        <dbReference type="ARBA" id="ARBA00001625"/>
    </source>
</evidence>
<dbReference type="PANTHER" id="PTHR43028:SF5">
    <property type="entry name" value="3'(2'),5'-BISPHOSPHATE NUCLEOTIDASE 1"/>
    <property type="match status" value="1"/>
</dbReference>
<reference evidence="6 7" key="1">
    <citation type="journal article" date="2013" name="BMC Microbiol.">
        <title>Identification of the type II cytochrome c maturation pathway in anammox bacteria by comparative genomics.</title>
        <authorList>
            <person name="Ferousi C."/>
            <person name="Speth D.R."/>
            <person name="Reimann J."/>
            <person name="Op den Camp H.J."/>
            <person name="Allen J.W."/>
            <person name="Keltjens J.T."/>
            <person name="Jetten M.S."/>
        </authorList>
    </citation>
    <scope>NUCLEOTIDE SEQUENCE [LARGE SCALE GENOMIC DNA]</scope>
    <source>
        <strain evidence="6">RU1</strain>
    </source>
</reference>
<dbReference type="InterPro" id="IPR050725">
    <property type="entry name" value="CysQ/Inositol_MonoPase"/>
</dbReference>
<keyword evidence="2 4" id="KW-0479">Metal-binding</keyword>
<dbReference type="PANTHER" id="PTHR43028">
    <property type="entry name" value="3'(2'),5'-BISPHOSPHATE NUCLEOTIDASE 1"/>
    <property type="match status" value="1"/>
</dbReference>
<keyword evidence="4" id="KW-0472">Membrane</keyword>
<protein>
    <recommendedName>
        <fullName evidence="4">3'(2'),5'-bisphosphate nucleotidase CysQ</fullName>
        <ecNumber evidence="4">3.1.3.7</ecNumber>
    </recommendedName>
    <alternativeName>
        <fullName evidence="4">3'(2'),5-bisphosphonucleoside 3'(2')-phosphohydrolase</fullName>
    </alternativeName>
    <alternativeName>
        <fullName evidence="4">3'-phosphoadenosine 5'-phosphate phosphatase</fullName>
        <shortName evidence="4">PAP phosphatase</shortName>
    </alternativeName>
</protein>
<feature type="binding site" evidence="4">
    <location>
        <position position="103"/>
    </location>
    <ligand>
        <name>Mg(2+)</name>
        <dbReference type="ChEBI" id="CHEBI:18420"/>
        <label>1</label>
    </ligand>
</feature>
<dbReference type="GO" id="GO:0050427">
    <property type="term" value="P:3'-phosphoadenosine 5'-phosphosulfate metabolic process"/>
    <property type="evidence" value="ECO:0007669"/>
    <property type="project" value="TreeGrafter"/>
</dbReference>
<feature type="binding site" evidence="5">
    <location>
        <position position="103"/>
    </location>
    <ligand>
        <name>Mg(2+)</name>
        <dbReference type="ChEBI" id="CHEBI:18420"/>
        <label>1</label>
        <note>catalytic</note>
    </ligand>
</feature>
<feature type="binding site" evidence="4">
    <location>
        <position position="101"/>
    </location>
    <ligand>
        <name>Mg(2+)</name>
        <dbReference type="ChEBI" id="CHEBI:18420"/>
        <label>2</label>
    </ligand>
</feature>
<keyword evidence="4" id="KW-1003">Cell membrane</keyword>
<dbReference type="Pfam" id="PF00459">
    <property type="entry name" value="Inositol_P"/>
    <property type="match status" value="1"/>
</dbReference>
<dbReference type="GO" id="GO:0005886">
    <property type="term" value="C:plasma membrane"/>
    <property type="evidence" value="ECO:0007669"/>
    <property type="project" value="UniProtKB-SubCell"/>
</dbReference>
<dbReference type="InterPro" id="IPR020583">
    <property type="entry name" value="Inositol_monoP_metal-BS"/>
</dbReference>
<dbReference type="InterPro" id="IPR000760">
    <property type="entry name" value="Inositol_monophosphatase-like"/>
</dbReference>
<dbReference type="Proteomes" id="UP000034954">
    <property type="component" value="Unassembled WGS sequence"/>
</dbReference>
<feature type="binding site" evidence="5">
    <location>
        <position position="104"/>
    </location>
    <ligand>
        <name>Mg(2+)</name>
        <dbReference type="ChEBI" id="CHEBI:18420"/>
        <label>1</label>
        <note>catalytic</note>
    </ligand>
</feature>
<feature type="binding site" evidence="4">
    <location>
        <position position="81"/>
    </location>
    <ligand>
        <name>substrate</name>
    </ligand>
</feature>
<dbReference type="InterPro" id="IPR006240">
    <property type="entry name" value="CysQ"/>
</dbReference>
<dbReference type="PATRIC" id="fig|380242.3.peg.2808"/>
<proteinExistence type="inferred from homology"/>
<feature type="binding site" evidence="4">
    <location>
        <position position="81"/>
    </location>
    <ligand>
        <name>Mg(2+)</name>
        <dbReference type="ChEBI" id="CHEBI:18420"/>
        <label>1</label>
    </ligand>
</feature>
<gene>
    <name evidence="4 6" type="primary">cysQ</name>
    <name evidence="6" type="ORF">BROFUL_02250</name>
</gene>